<sequence length="147" mass="16446">MRNVLNYCLITTFLALSIIHFYWSAGGSIGYYSSLPADENGNILLAPTTVDCILVGVVLLLFAIVYAQNPSNLNFKILKYFIKFGQWIIPIIFLIRAIGEFKYVGFFKEVTTTEFAQMDTLLFSPLCLGIGCIGIFLALKNPKTIDK</sequence>
<dbReference type="AlphaFoldDB" id="A0A1H4R4F5"/>
<organism evidence="2 3">
    <name type="scientific">Maribacter dokdonensis</name>
    <dbReference type="NCBI Taxonomy" id="320912"/>
    <lineage>
        <taxon>Bacteria</taxon>
        <taxon>Pseudomonadati</taxon>
        <taxon>Bacteroidota</taxon>
        <taxon>Flavobacteriia</taxon>
        <taxon>Flavobacteriales</taxon>
        <taxon>Flavobacteriaceae</taxon>
        <taxon>Maribacter</taxon>
    </lineage>
</organism>
<feature type="transmembrane region" description="Helical" evidence="1">
    <location>
        <begin position="7"/>
        <end position="23"/>
    </location>
</feature>
<proteinExistence type="predicted"/>
<reference evidence="2 3" key="1">
    <citation type="submission" date="2016-10" db="EMBL/GenBank/DDBJ databases">
        <authorList>
            <person name="de Groot N.N."/>
        </authorList>
    </citation>
    <scope>NUCLEOTIDE SEQUENCE [LARGE SCALE GENOMIC DNA]</scope>
    <source>
        <strain evidence="2 3">MAR_2009_71</strain>
    </source>
</reference>
<protein>
    <recommendedName>
        <fullName evidence="4">DUF3995 domain-containing protein</fullName>
    </recommendedName>
</protein>
<evidence type="ECO:0000313" key="2">
    <source>
        <dbReference type="EMBL" id="SEC26753.1"/>
    </source>
</evidence>
<gene>
    <name evidence="2" type="ORF">SAMN05192540_2759</name>
</gene>
<dbReference type="Pfam" id="PF13160">
    <property type="entry name" value="DUF3995"/>
    <property type="match status" value="1"/>
</dbReference>
<evidence type="ECO:0000313" key="3">
    <source>
        <dbReference type="Proteomes" id="UP000183038"/>
    </source>
</evidence>
<feature type="transmembrane region" description="Helical" evidence="1">
    <location>
        <begin position="43"/>
        <end position="68"/>
    </location>
</feature>
<dbReference type="Proteomes" id="UP000183038">
    <property type="component" value="Unassembled WGS sequence"/>
</dbReference>
<dbReference type="InterPro" id="IPR025058">
    <property type="entry name" value="DUF3995"/>
</dbReference>
<evidence type="ECO:0000256" key="1">
    <source>
        <dbReference type="SAM" id="Phobius"/>
    </source>
</evidence>
<keyword evidence="1" id="KW-0472">Membrane</keyword>
<keyword evidence="1" id="KW-1133">Transmembrane helix</keyword>
<keyword evidence="1" id="KW-0812">Transmembrane</keyword>
<dbReference type="RefSeq" id="WP_074673527.1">
    <property type="nucleotide sequence ID" value="NZ_FNTB01000001.1"/>
</dbReference>
<feature type="transmembrane region" description="Helical" evidence="1">
    <location>
        <begin position="118"/>
        <end position="139"/>
    </location>
</feature>
<evidence type="ECO:0008006" key="4">
    <source>
        <dbReference type="Google" id="ProtNLM"/>
    </source>
</evidence>
<dbReference type="OrthoDB" id="8590912at2"/>
<accession>A0A1H4R4F5</accession>
<name>A0A1H4R4F5_9FLAO</name>
<dbReference type="EMBL" id="FNTB01000001">
    <property type="protein sequence ID" value="SEC26753.1"/>
    <property type="molecule type" value="Genomic_DNA"/>
</dbReference>
<feature type="transmembrane region" description="Helical" evidence="1">
    <location>
        <begin position="80"/>
        <end position="98"/>
    </location>
</feature>